<name>A0A9R1VLT7_LACSA</name>
<dbReference type="AlphaFoldDB" id="A0A9R1VLT7"/>
<dbReference type="Proteomes" id="UP000235145">
    <property type="component" value="Unassembled WGS sequence"/>
</dbReference>
<protein>
    <submittedName>
        <fullName evidence="1">Uncharacterized protein</fullName>
    </submittedName>
</protein>
<evidence type="ECO:0000313" key="2">
    <source>
        <dbReference type="Proteomes" id="UP000235145"/>
    </source>
</evidence>
<accession>A0A9R1VLT7</accession>
<dbReference type="EMBL" id="NBSK02000005">
    <property type="protein sequence ID" value="KAJ0206936.1"/>
    <property type="molecule type" value="Genomic_DNA"/>
</dbReference>
<evidence type="ECO:0000313" key="1">
    <source>
        <dbReference type="EMBL" id="KAJ0206936.1"/>
    </source>
</evidence>
<reference evidence="1 2" key="1">
    <citation type="journal article" date="2017" name="Nat. Commun.">
        <title>Genome assembly with in vitro proximity ligation data and whole-genome triplication in lettuce.</title>
        <authorList>
            <person name="Reyes-Chin-Wo S."/>
            <person name="Wang Z."/>
            <person name="Yang X."/>
            <person name="Kozik A."/>
            <person name="Arikit S."/>
            <person name="Song C."/>
            <person name="Xia L."/>
            <person name="Froenicke L."/>
            <person name="Lavelle D.O."/>
            <person name="Truco M.J."/>
            <person name="Xia R."/>
            <person name="Zhu S."/>
            <person name="Xu C."/>
            <person name="Xu H."/>
            <person name="Xu X."/>
            <person name="Cox K."/>
            <person name="Korf I."/>
            <person name="Meyers B.C."/>
            <person name="Michelmore R.W."/>
        </authorList>
    </citation>
    <scope>NUCLEOTIDE SEQUENCE [LARGE SCALE GENOMIC DNA]</scope>
    <source>
        <strain evidence="2">cv. Salinas</strain>
        <tissue evidence="1">Seedlings</tissue>
    </source>
</reference>
<comment type="caution">
    <text evidence="1">The sequence shown here is derived from an EMBL/GenBank/DDBJ whole genome shotgun (WGS) entry which is preliminary data.</text>
</comment>
<sequence>MCNSLISHHQHQLPNFCSSSVTLLKSPKIGNCLFKRFQDFAHQFFLSESHSSVPPLISSNGFQPAREGLNDEEDKFLKSGGSDLKFTKLALGAFS</sequence>
<gene>
    <name evidence="1" type="ORF">LSAT_V11C500284450</name>
</gene>
<dbReference type="Gramene" id="rna-gnl|WGS:NBSK|LSAT_5X153320_mrna">
    <property type="protein sequence ID" value="cds-PLY66313.1"/>
    <property type="gene ID" value="gene-LSAT_5X153320"/>
</dbReference>
<proteinExistence type="predicted"/>
<organism evidence="1 2">
    <name type="scientific">Lactuca sativa</name>
    <name type="common">Garden lettuce</name>
    <dbReference type="NCBI Taxonomy" id="4236"/>
    <lineage>
        <taxon>Eukaryota</taxon>
        <taxon>Viridiplantae</taxon>
        <taxon>Streptophyta</taxon>
        <taxon>Embryophyta</taxon>
        <taxon>Tracheophyta</taxon>
        <taxon>Spermatophyta</taxon>
        <taxon>Magnoliopsida</taxon>
        <taxon>eudicotyledons</taxon>
        <taxon>Gunneridae</taxon>
        <taxon>Pentapetalae</taxon>
        <taxon>asterids</taxon>
        <taxon>campanulids</taxon>
        <taxon>Asterales</taxon>
        <taxon>Asteraceae</taxon>
        <taxon>Cichorioideae</taxon>
        <taxon>Cichorieae</taxon>
        <taxon>Lactucinae</taxon>
        <taxon>Lactuca</taxon>
    </lineage>
</organism>
<keyword evidence="2" id="KW-1185">Reference proteome</keyword>